<keyword evidence="2" id="KW-1185">Reference proteome</keyword>
<dbReference type="Proteomes" id="UP000652219">
    <property type="component" value="Unassembled WGS sequence"/>
</dbReference>
<comment type="caution">
    <text evidence="1">The sequence shown here is derived from an EMBL/GenBank/DDBJ whole genome shotgun (WGS) entry which is preliminary data.</text>
</comment>
<dbReference type="AlphaFoldDB" id="A0A8H6INT3"/>
<organism evidence="1 2">
    <name type="scientific">Colletotrichum sojae</name>
    <dbReference type="NCBI Taxonomy" id="2175907"/>
    <lineage>
        <taxon>Eukaryota</taxon>
        <taxon>Fungi</taxon>
        <taxon>Dikarya</taxon>
        <taxon>Ascomycota</taxon>
        <taxon>Pezizomycotina</taxon>
        <taxon>Sordariomycetes</taxon>
        <taxon>Hypocreomycetidae</taxon>
        <taxon>Glomerellales</taxon>
        <taxon>Glomerellaceae</taxon>
        <taxon>Colletotrichum</taxon>
        <taxon>Colletotrichum orchidearum species complex</taxon>
    </lineage>
</organism>
<accession>A0A8H6INT3</accession>
<name>A0A8H6INT3_9PEZI</name>
<evidence type="ECO:0000313" key="1">
    <source>
        <dbReference type="EMBL" id="KAF6787920.1"/>
    </source>
</evidence>
<dbReference type="EMBL" id="WIGN01000579">
    <property type="protein sequence ID" value="KAF6787920.1"/>
    <property type="molecule type" value="Genomic_DNA"/>
</dbReference>
<feature type="non-terminal residue" evidence="1">
    <location>
        <position position="1"/>
    </location>
</feature>
<reference evidence="1 2" key="1">
    <citation type="journal article" date="2020" name="Phytopathology">
        <title>Genome Sequence Resources of Colletotrichum truncatum, C. plurivorum, C. musicola, and C. sojae: Four Species Pathogenic to Soybean (Glycine max).</title>
        <authorList>
            <person name="Rogerio F."/>
            <person name="Boufleur T.R."/>
            <person name="Ciampi-Guillardi M."/>
            <person name="Sukno S.A."/>
            <person name="Thon M.R."/>
            <person name="Massola Junior N.S."/>
            <person name="Baroncelli R."/>
        </authorList>
    </citation>
    <scope>NUCLEOTIDE SEQUENCE [LARGE SCALE GENOMIC DNA]</scope>
    <source>
        <strain evidence="1 2">LFN0009</strain>
    </source>
</reference>
<sequence length="48" mass="5193">KADVADGIATAGRPTAEILLAFIEVDKVPNHPQTVEDFGFDRCHSPKD</sequence>
<gene>
    <name evidence="1" type="ORF">CSOJ01_15119</name>
</gene>
<protein>
    <submittedName>
        <fullName evidence="1">Uncharacterized protein</fullName>
    </submittedName>
</protein>
<evidence type="ECO:0000313" key="2">
    <source>
        <dbReference type="Proteomes" id="UP000652219"/>
    </source>
</evidence>
<proteinExistence type="predicted"/>